<dbReference type="Pfam" id="PF18803">
    <property type="entry name" value="CxC2"/>
    <property type="match status" value="1"/>
</dbReference>
<dbReference type="PANTHER" id="PTHR33104:SF2">
    <property type="entry name" value="CXC3 LIKE CYSTEINE CLUSTER DOMAIN-CONTAINING PROTEIN"/>
    <property type="match status" value="1"/>
</dbReference>
<dbReference type="Pfam" id="PF18758">
    <property type="entry name" value="KDZ"/>
    <property type="match status" value="1"/>
</dbReference>
<feature type="compositionally biased region" description="Basic and acidic residues" evidence="1">
    <location>
        <begin position="468"/>
        <end position="479"/>
    </location>
</feature>
<keyword evidence="4" id="KW-1185">Reference proteome</keyword>
<organism evidence="3 4">
    <name type="scientific">Tulasnella calospora MUT 4182</name>
    <dbReference type="NCBI Taxonomy" id="1051891"/>
    <lineage>
        <taxon>Eukaryota</taxon>
        <taxon>Fungi</taxon>
        <taxon>Dikarya</taxon>
        <taxon>Basidiomycota</taxon>
        <taxon>Agaricomycotina</taxon>
        <taxon>Agaricomycetes</taxon>
        <taxon>Cantharellales</taxon>
        <taxon>Tulasnellaceae</taxon>
        <taxon>Tulasnella</taxon>
    </lineage>
</organism>
<dbReference type="OrthoDB" id="3235114at2759"/>
<dbReference type="PANTHER" id="PTHR33104">
    <property type="entry name" value="SI:DKEY-29D5.2"/>
    <property type="match status" value="1"/>
</dbReference>
<dbReference type="AlphaFoldDB" id="A0A0C3PZH5"/>
<feature type="region of interest" description="Disordered" evidence="1">
    <location>
        <begin position="1"/>
        <end position="77"/>
    </location>
</feature>
<dbReference type="EMBL" id="KN823156">
    <property type="protein sequence ID" value="KIO20920.1"/>
    <property type="molecule type" value="Genomic_DNA"/>
</dbReference>
<feature type="domain" description="CxC2-like cysteine cluster KDZ transposase-associated" evidence="2">
    <location>
        <begin position="254"/>
        <end position="360"/>
    </location>
</feature>
<evidence type="ECO:0000313" key="3">
    <source>
        <dbReference type="EMBL" id="KIO20920.1"/>
    </source>
</evidence>
<name>A0A0C3PZH5_9AGAM</name>
<accession>A0A0C3PZH5</accession>
<dbReference type="InterPro" id="IPR040521">
    <property type="entry name" value="KDZ"/>
</dbReference>
<reference evidence="3 4" key="1">
    <citation type="submission" date="2014-04" db="EMBL/GenBank/DDBJ databases">
        <authorList>
            <consortium name="DOE Joint Genome Institute"/>
            <person name="Kuo A."/>
            <person name="Girlanda M."/>
            <person name="Perotto S."/>
            <person name="Kohler A."/>
            <person name="Nagy L.G."/>
            <person name="Floudas D."/>
            <person name="Copeland A."/>
            <person name="Barry K.W."/>
            <person name="Cichocki N."/>
            <person name="Veneault-Fourrey C."/>
            <person name="LaButti K."/>
            <person name="Lindquist E.A."/>
            <person name="Lipzen A."/>
            <person name="Lundell T."/>
            <person name="Morin E."/>
            <person name="Murat C."/>
            <person name="Sun H."/>
            <person name="Tunlid A."/>
            <person name="Henrissat B."/>
            <person name="Grigoriev I.V."/>
            <person name="Hibbett D.S."/>
            <person name="Martin F."/>
            <person name="Nordberg H.P."/>
            <person name="Cantor M.N."/>
            <person name="Hua S.X."/>
        </authorList>
    </citation>
    <scope>NUCLEOTIDE SEQUENCE [LARGE SCALE GENOMIC DNA]</scope>
    <source>
        <strain evidence="3 4">MUT 4182</strain>
    </source>
</reference>
<reference evidence="4" key="2">
    <citation type="submission" date="2015-01" db="EMBL/GenBank/DDBJ databases">
        <title>Evolutionary Origins and Diversification of the Mycorrhizal Mutualists.</title>
        <authorList>
            <consortium name="DOE Joint Genome Institute"/>
            <consortium name="Mycorrhizal Genomics Consortium"/>
            <person name="Kohler A."/>
            <person name="Kuo A."/>
            <person name="Nagy L.G."/>
            <person name="Floudas D."/>
            <person name="Copeland A."/>
            <person name="Barry K.W."/>
            <person name="Cichocki N."/>
            <person name="Veneault-Fourrey C."/>
            <person name="LaButti K."/>
            <person name="Lindquist E.A."/>
            <person name="Lipzen A."/>
            <person name="Lundell T."/>
            <person name="Morin E."/>
            <person name="Murat C."/>
            <person name="Riley R."/>
            <person name="Ohm R."/>
            <person name="Sun H."/>
            <person name="Tunlid A."/>
            <person name="Henrissat B."/>
            <person name="Grigoriev I.V."/>
            <person name="Hibbett D.S."/>
            <person name="Martin F."/>
        </authorList>
    </citation>
    <scope>NUCLEOTIDE SEQUENCE [LARGE SCALE GENOMIC DNA]</scope>
    <source>
        <strain evidence="4">MUT 4182</strain>
    </source>
</reference>
<proteinExistence type="predicted"/>
<evidence type="ECO:0000259" key="2">
    <source>
        <dbReference type="Pfam" id="PF18803"/>
    </source>
</evidence>
<dbReference type="HOGENOM" id="CLU_003703_13_1_1"/>
<evidence type="ECO:0000256" key="1">
    <source>
        <dbReference type="SAM" id="MobiDB-lite"/>
    </source>
</evidence>
<dbReference type="InterPro" id="IPR041457">
    <property type="entry name" value="CxC2_KDZ-assoc"/>
</dbReference>
<feature type="compositionally biased region" description="Low complexity" evidence="1">
    <location>
        <begin position="58"/>
        <end position="69"/>
    </location>
</feature>
<evidence type="ECO:0000313" key="4">
    <source>
        <dbReference type="Proteomes" id="UP000054248"/>
    </source>
</evidence>
<feature type="compositionally biased region" description="Polar residues" evidence="1">
    <location>
        <begin position="34"/>
        <end position="46"/>
    </location>
</feature>
<feature type="region of interest" description="Disordered" evidence="1">
    <location>
        <begin position="144"/>
        <end position="165"/>
    </location>
</feature>
<protein>
    <recommendedName>
        <fullName evidence="2">CxC2-like cysteine cluster KDZ transposase-associated domain-containing protein</fullName>
    </recommendedName>
</protein>
<sequence length="1094" mass="122331">MASTPAGRLGIAQIPRRKKRRFDDFQQGLLSDPNLISLTATAQTQPRHAVAPLPGQPPSSKSSKTPQAPETGPPSFIISTTVKENTSVVKHVATPSSADTTGMGDGVPINQDQDKHQPDIFHVPGSEHFQGDPILVEDSPTCVRPEEEEEETGATRTGFDRRSKNGARYRREKLRLRSQKFLLHLYRQQCAPENINSGCATCDSVSGSFQCTDCLSSPMQCSSCIVQYHIRLPFHRVQKWEMDGNYGAWQPVSLSKLGLILRLGHGTFGCPNASIERVRPLNVFDLNGQHEIMASFCECQGSDSDQAAMLLDLQLYPATDDLPRVAFTFRLLKHFQLSQCEMNCAAASYYDTLALFTDAVNTRMLPNCYLQFLSCTREWKVIETLMRSCSQNGIDLASGEATVKCAMCPIPGVNIPEDWNENPDALQLNDKGVTEAADPSIIGDGGYWVEESFSHNYLTALGGFEDRKGKSKTKDEDSPCQHMRAGKGTKGGGGNKLVAGVVMGCCARHRIVRPNAVIDLPYGERYANTGCCVIAALKAAKGLNTAFLTYDIWCKYSINLENRLVEGNAPSFSDLELQVLGGIPKFHIGAHGPGCYPKYSLNFMTNVGRTHGERVEQAWSDLGRAKYITREMTPGHRKDTLNTMFSHHNWKIVCKEHIRLSKAIQSARKEICQKENELEALGISLGSQLVLEFVEWDKQHPEVEKYCSNYRDLNPPPRAVVLRALHAEETAKLQDSTLPLSAEEISSTSPAVFISLALDLEIQRDRLEEKASRASSSNSAKSVSDWISAKTRFKTALTQHYNQLRMHAPLLRDCDITIPNGDHLHTAALYLPSAFKPQDQQKYKLESLAKVEQKLRIPQAHEEVINLRNSLGVKAFLIREGRQTSRTGETGYGVTSRSQGRVQQANEQVKRIAKRYSRAFAALVELGTEFGIGTEAGALQELTEADLKIGSSWTVEEVSTGKKKRAKVKSTGEPIPWLWKTFGGNLVNKHDDQGEVAAKIEEYNYQAIRVEWLLAVADLTRWREEEKLLREELRRLGVYFLWKATEMETKRNQQGVSKGYQAWLEKKRRMWRGMAKRAEQTRNEVEEMISCGKW</sequence>
<feature type="region of interest" description="Disordered" evidence="1">
    <location>
        <begin position="468"/>
        <end position="491"/>
    </location>
</feature>
<dbReference type="STRING" id="1051891.A0A0C3PZH5"/>
<dbReference type="Proteomes" id="UP000054248">
    <property type="component" value="Unassembled WGS sequence"/>
</dbReference>
<gene>
    <name evidence="3" type="ORF">M407DRAFT_219598</name>
</gene>